<evidence type="ECO:0000256" key="9">
    <source>
        <dbReference type="SAM" id="Phobius"/>
    </source>
</evidence>
<evidence type="ECO:0000256" key="6">
    <source>
        <dbReference type="ARBA" id="ARBA00023055"/>
    </source>
</evidence>
<dbReference type="PANTHER" id="PTHR13466:SF0">
    <property type="entry name" value="SMP-LTD DOMAIN-CONTAINING PROTEIN"/>
    <property type="match status" value="1"/>
</dbReference>
<feature type="domain" description="SMP-LTD" evidence="10">
    <location>
        <begin position="79"/>
        <end position="288"/>
    </location>
</feature>
<organism evidence="11 12">
    <name type="scientific">Botryobasidium botryosum (strain FD-172 SS1)</name>
    <dbReference type="NCBI Taxonomy" id="930990"/>
    <lineage>
        <taxon>Eukaryota</taxon>
        <taxon>Fungi</taxon>
        <taxon>Dikarya</taxon>
        <taxon>Basidiomycota</taxon>
        <taxon>Agaricomycotina</taxon>
        <taxon>Agaricomycetes</taxon>
        <taxon>Cantharellales</taxon>
        <taxon>Botryobasidiaceae</taxon>
        <taxon>Botryobasidium</taxon>
    </lineage>
</organism>
<sequence length="303" mass="33216">MTLFSLTPTFTQGLVLGQFSILTLLYFIVRYLFLDTTSQQADSNPSSPTLVPTPLHPQKDRAAAANGGVDICLDSASRSPESAEWLSELAEQVIQVYRAEWRDHLAGSEGEEAARIHVERWANKYRGAGLLVRLDPVKIHAVDLGVGAPRLFNARAKVSNNSSSLKEIQFDITYRDTFAVSLSTALIFNYPTPSFARLPISVNLSLSLFSGVMTLTPPLPSDPNPALTLTLDPSFTLQFQMTSLLGSRAKIADIPKVHQLIEARIRHAIARRGAWKIKLPYLGSSVVVNLPEGGEGKEQPRVP</sequence>
<dbReference type="EMBL" id="KL198090">
    <property type="protein sequence ID" value="KDQ08454.1"/>
    <property type="molecule type" value="Genomic_DNA"/>
</dbReference>
<keyword evidence="2" id="KW-0813">Transport</keyword>
<accession>A0A067LYX7</accession>
<dbReference type="PROSITE" id="PS51847">
    <property type="entry name" value="SMP"/>
    <property type="match status" value="1"/>
</dbReference>
<dbReference type="CDD" id="cd21671">
    <property type="entry name" value="SMP_Mmm1"/>
    <property type="match status" value="1"/>
</dbReference>
<evidence type="ECO:0000313" key="11">
    <source>
        <dbReference type="EMBL" id="KDQ08454.1"/>
    </source>
</evidence>
<dbReference type="Pfam" id="PF10296">
    <property type="entry name" value="MMM1"/>
    <property type="match status" value="2"/>
</dbReference>
<dbReference type="OrthoDB" id="5599157at2759"/>
<evidence type="ECO:0000256" key="4">
    <source>
        <dbReference type="ARBA" id="ARBA00022824"/>
    </source>
</evidence>
<evidence type="ECO:0000256" key="8">
    <source>
        <dbReference type="ARBA" id="ARBA00023136"/>
    </source>
</evidence>
<keyword evidence="3 9" id="KW-0812">Transmembrane</keyword>
<keyword evidence="7" id="KW-0446">Lipid-binding</keyword>
<dbReference type="GO" id="GO:0008289">
    <property type="term" value="F:lipid binding"/>
    <property type="evidence" value="ECO:0007669"/>
    <property type="project" value="UniProtKB-KW"/>
</dbReference>
<feature type="transmembrane region" description="Helical" evidence="9">
    <location>
        <begin position="12"/>
        <end position="33"/>
    </location>
</feature>
<dbReference type="GO" id="GO:0015914">
    <property type="term" value="P:phospholipid transport"/>
    <property type="evidence" value="ECO:0007669"/>
    <property type="project" value="TreeGrafter"/>
</dbReference>
<evidence type="ECO:0000259" key="10">
    <source>
        <dbReference type="PROSITE" id="PS51847"/>
    </source>
</evidence>
<evidence type="ECO:0000313" key="12">
    <source>
        <dbReference type="Proteomes" id="UP000027195"/>
    </source>
</evidence>
<keyword evidence="12" id="KW-1185">Reference proteome</keyword>
<dbReference type="FunCoup" id="A0A067LYX7">
    <property type="interactions" value="86"/>
</dbReference>
<dbReference type="AlphaFoldDB" id="A0A067LYX7"/>
<evidence type="ECO:0000256" key="2">
    <source>
        <dbReference type="ARBA" id="ARBA00022448"/>
    </source>
</evidence>
<protein>
    <recommendedName>
        <fullName evidence="10">SMP-LTD domain-containing protein</fullName>
    </recommendedName>
</protein>
<evidence type="ECO:0000256" key="5">
    <source>
        <dbReference type="ARBA" id="ARBA00022989"/>
    </source>
</evidence>
<evidence type="ECO:0000256" key="7">
    <source>
        <dbReference type="ARBA" id="ARBA00023121"/>
    </source>
</evidence>
<gene>
    <name evidence="11" type="ORF">BOTBODRAFT_165878</name>
</gene>
<dbReference type="GO" id="GO:0005789">
    <property type="term" value="C:endoplasmic reticulum membrane"/>
    <property type="evidence" value="ECO:0007669"/>
    <property type="project" value="UniProtKB-SubCell"/>
</dbReference>
<keyword evidence="8 9" id="KW-0472">Membrane</keyword>
<keyword evidence="5 9" id="KW-1133">Transmembrane helix</keyword>
<evidence type="ECO:0000256" key="3">
    <source>
        <dbReference type="ARBA" id="ARBA00022692"/>
    </source>
</evidence>
<dbReference type="InterPro" id="IPR019411">
    <property type="entry name" value="MMM1_dom"/>
</dbReference>
<dbReference type="PANTHER" id="PTHR13466">
    <property type="entry name" value="TEX2 PROTEIN-RELATED"/>
    <property type="match status" value="1"/>
</dbReference>
<dbReference type="STRING" id="930990.A0A067LYX7"/>
<dbReference type="InParanoid" id="A0A067LYX7"/>
<keyword evidence="4" id="KW-0256">Endoplasmic reticulum</keyword>
<evidence type="ECO:0000256" key="1">
    <source>
        <dbReference type="ARBA" id="ARBA00004586"/>
    </source>
</evidence>
<reference evidence="12" key="1">
    <citation type="journal article" date="2014" name="Proc. Natl. Acad. Sci. U.S.A.">
        <title>Extensive sampling of basidiomycete genomes demonstrates inadequacy of the white-rot/brown-rot paradigm for wood decay fungi.</title>
        <authorList>
            <person name="Riley R."/>
            <person name="Salamov A.A."/>
            <person name="Brown D.W."/>
            <person name="Nagy L.G."/>
            <person name="Floudas D."/>
            <person name="Held B.W."/>
            <person name="Levasseur A."/>
            <person name="Lombard V."/>
            <person name="Morin E."/>
            <person name="Otillar R."/>
            <person name="Lindquist E.A."/>
            <person name="Sun H."/>
            <person name="LaButti K.M."/>
            <person name="Schmutz J."/>
            <person name="Jabbour D."/>
            <person name="Luo H."/>
            <person name="Baker S.E."/>
            <person name="Pisabarro A.G."/>
            <person name="Walton J.D."/>
            <person name="Blanchette R.A."/>
            <person name="Henrissat B."/>
            <person name="Martin F."/>
            <person name="Cullen D."/>
            <person name="Hibbett D.S."/>
            <person name="Grigoriev I.V."/>
        </authorList>
    </citation>
    <scope>NUCLEOTIDE SEQUENCE [LARGE SCALE GENOMIC DNA]</scope>
    <source>
        <strain evidence="12">FD-172 SS1</strain>
    </source>
</reference>
<dbReference type="Proteomes" id="UP000027195">
    <property type="component" value="Unassembled WGS sequence"/>
</dbReference>
<proteinExistence type="predicted"/>
<comment type="subcellular location">
    <subcellularLocation>
        <location evidence="1">Endoplasmic reticulum membrane</location>
    </subcellularLocation>
</comment>
<dbReference type="InterPro" id="IPR031468">
    <property type="entry name" value="SMP_LBD"/>
</dbReference>
<keyword evidence="6" id="KW-0445">Lipid transport</keyword>
<dbReference type="HOGENOM" id="CLU_032730_0_0_1"/>
<dbReference type="GO" id="GO:0032865">
    <property type="term" value="C:ERMES complex"/>
    <property type="evidence" value="ECO:0007669"/>
    <property type="project" value="TreeGrafter"/>
</dbReference>
<dbReference type="GO" id="GO:1990456">
    <property type="term" value="P:mitochondrion-endoplasmic reticulum membrane tethering"/>
    <property type="evidence" value="ECO:0007669"/>
    <property type="project" value="TreeGrafter"/>
</dbReference>
<name>A0A067LYX7_BOTB1</name>